<dbReference type="InterPro" id="IPR024607">
    <property type="entry name" value="Sulfatase_CS"/>
</dbReference>
<reference evidence="8" key="1">
    <citation type="journal article" date="2019" name="Int. J. Syst. Evol. Microbiol.">
        <title>The Global Catalogue of Microorganisms (GCM) 10K type strain sequencing project: providing services to taxonomists for standard genome sequencing and annotation.</title>
        <authorList>
            <consortium name="The Broad Institute Genomics Platform"/>
            <consortium name="The Broad Institute Genome Sequencing Center for Infectious Disease"/>
            <person name="Wu L."/>
            <person name="Ma J."/>
        </authorList>
    </citation>
    <scope>NUCLEOTIDE SEQUENCE [LARGE SCALE GENOMIC DNA]</scope>
    <source>
        <strain evidence="8">CGMCC 4.7466</strain>
    </source>
</reference>
<dbReference type="InterPro" id="IPR017850">
    <property type="entry name" value="Alkaline_phosphatase_core_sf"/>
</dbReference>
<accession>A0ABV9SWS4</accession>
<evidence type="ECO:0000256" key="5">
    <source>
        <dbReference type="SAM" id="MobiDB-lite"/>
    </source>
</evidence>
<dbReference type="PANTHER" id="PTHR43108">
    <property type="entry name" value="N-ACETYLGLUCOSAMINE-6-SULFATASE FAMILY MEMBER"/>
    <property type="match status" value="1"/>
</dbReference>
<comment type="similarity">
    <text evidence="1">Belongs to the sulfatase family.</text>
</comment>
<dbReference type="SUPFAM" id="SSF53649">
    <property type="entry name" value="Alkaline phosphatase-like"/>
    <property type="match status" value="1"/>
</dbReference>
<dbReference type="InterPro" id="IPR000917">
    <property type="entry name" value="Sulfatase_N"/>
</dbReference>
<dbReference type="EMBL" id="JBHSJJ010000002">
    <property type="protein sequence ID" value="MFC4870856.1"/>
    <property type="molecule type" value="Genomic_DNA"/>
</dbReference>
<evidence type="ECO:0000256" key="4">
    <source>
        <dbReference type="ARBA" id="ARBA00023180"/>
    </source>
</evidence>
<dbReference type="PANTHER" id="PTHR43108:SF8">
    <property type="entry name" value="SD21168P"/>
    <property type="match status" value="1"/>
</dbReference>
<organism evidence="7 8">
    <name type="scientific">Negadavirga shengliensis</name>
    <dbReference type="NCBI Taxonomy" id="1389218"/>
    <lineage>
        <taxon>Bacteria</taxon>
        <taxon>Pseudomonadati</taxon>
        <taxon>Bacteroidota</taxon>
        <taxon>Cytophagia</taxon>
        <taxon>Cytophagales</taxon>
        <taxon>Cyclobacteriaceae</taxon>
        <taxon>Negadavirga</taxon>
    </lineage>
</organism>
<evidence type="ECO:0000256" key="2">
    <source>
        <dbReference type="ARBA" id="ARBA00022729"/>
    </source>
</evidence>
<dbReference type="PROSITE" id="PS00523">
    <property type="entry name" value="SULFATASE_1"/>
    <property type="match status" value="1"/>
</dbReference>
<sequence>MKKINLILVLTLVIPLGLFSCQSREEGTDAADPRKTLSLKDLRNGEKPRNVIFILSDDHRFDFMGFTGKIPWLETPNMDRMAAEGAHFPNAFVTTSLCSPSRASILTGLFSHSHTVVDNVAPVPEDLVFFPQYLQNAGYETAFFGKWHMGNDEDDPRPGFDHWESFRGQGVYYNPTLNINGERVSYGDSTYITDLLTEHALDWLKQRNSDKPYFLYLSHKAVHAEFAPAKRHFKEYENKELVIPPSFNTSAQDVTGKRRDGSQTLMREGPTPEPYSGEDYYGEGRMPDWQKMQREGWHGVDYMYHGKIDFADFYRRYCETLLGVDESIGAVLDYLDEIGEAESTLVIYMGDNGFSFGEHGLIDKRHFYEESVKVPFLARCPEIFPGGKTIEKMVQNIDIAPTVLEMAGLEKPDYMHGFSFIPLLKGEEVEWRDRIYYEYYWEYDFPHTPTMHGVRTDRYKYIRYHGIWDTNEFYDLLEDPYEMNNLIESQEHQELIQELAHDVYDWLEDTDGMQIPLKRTVKSRYGDHRNRGVH</sequence>
<evidence type="ECO:0000313" key="8">
    <source>
        <dbReference type="Proteomes" id="UP001595818"/>
    </source>
</evidence>
<comment type="caution">
    <text evidence="7">The sequence shown here is derived from an EMBL/GenBank/DDBJ whole genome shotgun (WGS) entry which is preliminary data.</text>
</comment>
<protein>
    <submittedName>
        <fullName evidence="7">Sulfatase</fullName>
    </submittedName>
</protein>
<dbReference type="PROSITE" id="PS51257">
    <property type="entry name" value="PROKAR_LIPOPROTEIN"/>
    <property type="match status" value="1"/>
</dbReference>
<dbReference type="CDD" id="cd16031">
    <property type="entry name" value="G6S_like"/>
    <property type="match status" value="1"/>
</dbReference>
<gene>
    <name evidence="7" type="ORF">ACFPFU_04100</name>
</gene>
<dbReference type="RefSeq" id="WP_377061787.1">
    <property type="nucleotide sequence ID" value="NZ_JBHSJJ010000002.1"/>
</dbReference>
<name>A0ABV9SWS4_9BACT</name>
<evidence type="ECO:0000259" key="6">
    <source>
        <dbReference type="Pfam" id="PF00884"/>
    </source>
</evidence>
<dbReference type="Gene3D" id="3.40.720.10">
    <property type="entry name" value="Alkaline Phosphatase, subunit A"/>
    <property type="match status" value="1"/>
</dbReference>
<evidence type="ECO:0000313" key="7">
    <source>
        <dbReference type="EMBL" id="MFC4870856.1"/>
    </source>
</evidence>
<keyword evidence="8" id="KW-1185">Reference proteome</keyword>
<keyword evidence="4" id="KW-0325">Glycoprotein</keyword>
<evidence type="ECO:0000256" key="1">
    <source>
        <dbReference type="ARBA" id="ARBA00008779"/>
    </source>
</evidence>
<keyword evidence="2" id="KW-0732">Signal</keyword>
<feature type="domain" description="Sulfatase N-terminal" evidence="6">
    <location>
        <begin position="49"/>
        <end position="408"/>
    </location>
</feature>
<proteinExistence type="inferred from homology"/>
<dbReference type="Proteomes" id="UP001595818">
    <property type="component" value="Unassembled WGS sequence"/>
</dbReference>
<evidence type="ECO:0000256" key="3">
    <source>
        <dbReference type="ARBA" id="ARBA00022801"/>
    </source>
</evidence>
<feature type="region of interest" description="Disordered" evidence="5">
    <location>
        <begin position="247"/>
        <end position="282"/>
    </location>
</feature>
<dbReference type="Pfam" id="PF00884">
    <property type="entry name" value="Sulfatase"/>
    <property type="match status" value="1"/>
</dbReference>
<keyword evidence="3" id="KW-0378">Hydrolase</keyword>